<dbReference type="CDD" id="cd16148">
    <property type="entry name" value="sulfatase_like"/>
    <property type="match status" value="1"/>
</dbReference>
<proteinExistence type="inferred from homology"/>
<evidence type="ECO:0000256" key="1">
    <source>
        <dbReference type="ARBA" id="ARBA00008779"/>
    </source>
</evidence>
<dbReference type="RefSeq" id="WP_145064578.1">
    <property type="nucleotide sequence ID" value="NZ_CP036287.1"/>
</dbReference>
<dbReference type="PANTHER" id="PTHR42693">
    <property type="entry name" value="ARYLSULFATASE FAMILY MEMBER"/>
    <property type="match status" value="1"/>
</dbReference>
<accession>A0A518BIG1</accession>
<dbReference type="InterPro" id="IPR017850">
    <property type="entry name" value="Alkaline_phosphatase_core_sf"/>
</dbReference>
<dbReference type="Proteomes" id="UP000316921">
    <property type="component" value="Chromosome"/>
</dbReference>
<gene>
    <name evidence="4" type="ORF">Pla133_18450</name>
</gene>
<keyword evidence="5" id="KW-1185">Reference proteome</keyword>
<dbReference type="InterPro" id="IPR050738">
    <property type="entry name" value="Sulfatase"/>
</dbReference>
<evidence type="ECO:0000313" key="4">
    <source>
        <dbReference type="EMBL" id="QDU66769.1"/>
    </source>
</evidence>
<feature type="domain" description="Sulfatase N-terminal" evidence="3">
    <location>
        <begin position="33"/>
        <end position="347"/>
    </location>
</feature>
<dbReference type="Gene3D" id="3.40.720.10">
    <property type="entry name" value="Alkaline Phosphatase, subunit A"/>
    <property type="match status" value="1"/>
</dbReference>
<dbReference type="KEGG" id="pbap:Pla133_18450"/>
<dbReference type="InterPro" id="IPR000917">
    <property type="entry name" value="Sulfatase_N"/>
</dbReference>
<keyword evidence="2" id="KW-0378">Hydrolase</keyword>
<evidence type="ECO:0000256" key="2">
    <source>
        <dbReference type="ARBA" id="ARBA00022801"/>
    </source>
</evidence>
<protein>
    <submittedName>
        <fullName evidence="4">Sulfatase</fullName>
    </submittedName>
</protein>
<evidence type="ECO:0000259" key="3">
    <source>
        <dbReference type="Pfam" id="PF00884"/>
    </source>
</evidence>
<name>A0A518BIG1_9BACT</name>
<dbReference type="PANTHER" id="PTHR42693:SF53">
    <property type="entry name" value="ENDO-4-O-SULFATASE"/>
    <property type="match status" value="1"/>
</dbReference>
<dbReference type="SUPFAM" id="SSF53649">
    <property type="entry name" value="Alkaline phosphatase-like"/>
    <property type="match status" value="1"/>
</dbReference>
<dbReference type="AlphaFoldDB" id="A0A518BIG1"/>
<dbReference type="EMBL" id="CP036287">
    <property type="protein sequence ID" value="QDU66769.1"/>
    <property type="molecule type" value="Genomic_DNA"/>
</dbReference>
<sequence length="482" mass="52731">MRVPVRSLLVSSLAALPLCGCGVGGDGSPGHGVLLIAVESLRADHLSSYGYDRQTTPGLDELAAGGVLFERALAASPLRLPSHAALLTGSDPNLSRRMVPQWREATLDQAWNIPREVPRLAVELAVAGYRTAAFVDDPELAGGFGFDAGFHTYVHGWEADDPQARGIDSQSFRLRQWLRGVDRDEDWFSFVHLADLERIWIEPDAMRDTYFEPRPELDMIPPVGGSDPCLFAIPPSRWLGGSFTLGQQEARYDGSLRSLDENLARLLRDLDADGRLENTTICIVGSYGVQFGEAGMLLDHGRLSAADLHVPWILKPAADRALAGGVRVDSVASLCDVAPTLLELCGVPIPPRMLGLSQLAVARGEAEAPPREYAFASCAIQGGYAVFEHDWALEVVFPTEASERLVEAWYGFTPEQPGEVLELHYRWFDDPYPALYGTPPRTTARARLRRAGSSWIGHVENLRSEVQVATPFFLPEAPEDAP</sequence>
<organism evidence="4 5">
    <name type="scientific">Engelhardtia mirabilis</name>
    <dbReference type="NCBI Taxonomy" id="2528011"/>
    <lineage>
        <taxon>Bacteria</taxon>
        <taxon>Pseudomonadati</taxon>
        <taxon>Planctomycetota</taxon>
        <taxon>Planctomycetia</taxon>
        <taxon>Planctomycetia incertae sedis</taxon>
        <taxon>Engelhardtia</taxon>
    </lineage>
</organism>
<comment type="similarity">
    <text evidence="1">Belongs to the sulfatase family.</text>
</comment>
<dbReference type="GO" id="GO:0004065">
    <property type="term" value="F:arylsulfatase activity"/>
    <property type="evidence" value="ECO:0007669"/>
    <property type="project" value="TreeGrafter"/>
</dbReference>
<reference evidence="4 5" key="1">
    <citation type="submission" date="2019-02" db="EMBL/GenBank/DDBJ databases">
        <title>Deep-cultivation of Planctomycetes and their phenomic and genomic characterization uncovers novel biology.</title>
        <authorList>
            <person name="Wiegand S."/>
            <person name="Jogler M."/>
            <person name="Boedeker C."/>
            <person name="Pinto D."/>
            <person name="Vollmers J."/>
            <person name="Rivas-Marin E."/>
            <person name="Kohn T."/>
            <person name="Peeters S.H."/>
            <person name="Heuer A."/>
            <person name="Rast P."/>
            <person name="Oberbeckmann S."/>
            <person name="Bunk B."/>
            <person name="Jeske O."/>
            <person name="Meyerdierks A."/>
            <person name="Storesund J.E."/>
            <person name="Kallscheuer N."/>
            <person name="Luecker S."/>
            <person name="Lage O.M."/>
            <person name="Pohl T."/>
            <person name="Merkel B.J."/>
            <person name="Hornburger P."/>
            <person name="Mueller R.-W."/>
            <person name="Bruemmer F."/>
            <person name="Labrenz M."/>
            <person name="Spormann A.M."/>
            <person name="Op den Camp H."/>
            <person name="Overmann J."/>
            <person name="Amann R."/>
            <person name="Jetten M.S.M."/>
            <person name="Mascher T."/>
            <person name="Medema M.H."/>
            <person name="Devos D.P."/>
            <person name="Kaster A.-K."/>
            <person name="Ovreas L."/>
            <person name="Rohde M."/>
            <person name="Galperin M.Y."/>
            <person name="Jogler C."/>
        </authorList>
    </citation>
    <scope>NUCLEOTIDE SEQUENCE [LARGE SCALE GENOMIC DNA]</scope>
    <source>
        <strain evidence="4 5">Pla133</strain>
    </source>
</reference>
<dbReference type="Pfam" id="PF00884">
    <property type="entry name" value="Sulfatase"/>
    <property type="match status" value="1"/>
</dbReference>
<evidence type="ECO:0000313" key="5">
    <source>
        <dbReference type="Proteomes" id="UP000316921"/>
    </source>
</evidence>